<evidence type="ECO:0000256" key="1">
    <source>
        <dbReference type="SAM" id="MobiDB-lite"/>
    </source>
</evidence>
<feature type="compositionally biased region" description="Low complexity" evidence="1">
    <location>
        <begin position="8"/>
        <end position="18"/>
    </location>
</feature>
<evidence type="ECO:0000313" key="3">
    <source>
        <dbReference type="EMBL" id="VFR63688.1"/>
    </source>
</evidence>
<accession>A0A484SM13</accession>
<dbReference type="EMBL" id="CAADIA010000002">
    <property type="protein sequence ID" value="VFR21398.1"/>
    <property type="molecule type" value="Genomic_DNA"/>
</dbReference>
<evidence type="ECO:0000313" key="2">
    <source>
        <dbReference type="EMBL" id="VFR21398.1"/>
    </source>
</evidence>
<sequence length="116" mass="12713">MSPRLRVAPSSRRMAARYAARRDRRIPAPARTRAPRGPPRQAGGTLVVPARRGFPCPGACLPRRSITAFPGVKSRTAPCTAAAHHKRKLLSKKSKAKKHLYSFQASHPFLTAPPSR</sequence>
<protein>
    <submittedName>
        <fullName evidence="3">Uncharacterized protein</fullName>
    </submittedName>
</protein>
<dbReference type="EMBL" id="CAADIF010000006">
    <property type="protein sequence ID" value="VFR63688.1"/>
    <property type="molecule type" value="Genomic_DNA"/>
</dbReference>
<organism evidence="3">
    <name type="scientific">plant metagenome</name>
    <dbReference type="NCBI Taxonomy" id="1297885"/>
    <lineage>
        <taxon>unclassified sequences</taxon>
        <taxon>metagenomes</taxon>
        <taxon>organismal metagenomes</taxon>
    </lineage>
</organism>
<feature type="region of interest" description="Disordered" evidence="1">
    <location>
        <begin position="1"/>
        <end position="48"/>
    </location>
</feature>
<name>A0A484SM13_9ZZZZ</name>
<reference evidence="3" key="1">
    <citation type="submission" date="2019-03" db="EMBL/GenBank/DDBJ databases">
        <authorList>
            <person name="Danneels B."/>
        </authorList>
    </citation>
    <scope>NUCLEOTIDE SEQUENCE</scope>
</reference>
<dbReference type="AlphaFoldDB" id="A0A484SM13"/>
<proteinExistence type="predicted"/>
<gene>
    <name evidence="2" type="ORF">ANK1_3243</name>
    <name evidence="3" type="ORF">ANK2_3243</name>
</gene>